<evidence type="ECO:0000259" key="1">
    <source>
        <dbReference type="Pfam" id="PF18765"/>
    </source>
</evidence>
<dbReference type="eggNOG" id="COG1669">
    <property type="taxonomic scope" value="Bacteria"/>
</dbReference>
<accession>E4TYT4</accession>
<evidence type="ECO:0000313" key="2">
    <source>
        <dbReference type="EMBL" id="ADR34075.1"/>
    </source>
</evidence>
<dbReference type="Pfam" id="PF18765">
    <property type="entry name" value="Polbeta"/>
    <property type="match status" value="1"/>
</dbReference>
<evidence type="ECO:0000313" key="3">
    <source>
        <dbReference type="Proteomes" id="UP000008721"/>
    </source>
</evidence>
<sequence length="105" mass="11991">MTKKEEILAYLSSIRPKLESEGIEKLGLFGSYAHESAVWGSDIDIVMYTTPRFLQVHPGWEALRVIEELRSAISYRFGGRRVDICDLSGLDDVKRDKLLKEAIYV</sequence>
<gene>
    <name evidence="2" type="ordered locus">Sulku_1413</name>
</gene>
<dbReference type="Proteomes" id="UP000008721">
    <property type="component" value="Chromosome"/>
</dbReference>
<dbReference type="RefSeq" id="WP_013460272.1">
    <property type="nucleotide sequence ID" value="NC_014762.1"/>
</dbReference>
<dbReference type="InterPro" id="IPR041633">
    <property type="entry name" value="Polbeta"/>
</dbReference>
<feature type="domain" description="Polymerase beta nucleotidyltransferase" evidence="1">
    <location>
        <begin position="16"/>
        <end position="102"/>
    </location>
</feature>
<name>E4TYT4_SULKY</name>
<dbReference type="EMBL" id="CP002355">
    <property type="protein sequence ID" value="ADR34075.1"/>
    <property type="molecule type" value="Genomic_DNA"/>
</dbReference>
<dbReference type="AlphaFoldDB" id="E4TYT4"/>
<organism evidence="2 3">
    <name type="scientific">Sulfuricurvum kujiense (strain ATCC BAA-921 / DSM 16994 / JCM 11577 / YK-1)</name>
    <dbReference type="NCBI Taxonomy" id="709032"/>
    <lineage>
        <taxon>Bacteria</taxon>
        <taxon>Pseudomonadati</taxon>
        <taxon>Campylobacterota</taxon>
        <taxon>Epsilonproteobacteria</taxon>
        <taxon>Campylobacterales</taxon>
        <taxon>Sulfurimonadaceae</taxon>
        <taxon>Sulfuricurvum</taxon>
    </lineage>
</organism>
<dbReference type="HOGENOM" id="CLU_130257_8_0_7"/>
<dbReference type="SUPFAM" id="SSF81301">
    <property type="entry name" value="Nucleotidyltransferase"/>
    <property type="match status" value="1"/>
</dbReference>
<dbReference type="CDD" id="cd05403">
    <property type="entry name" value="NT_KNTase_like"/>
    <property type="match status" value="1"/>
</dbReference>
<proteinExistence type="predicted"/>
<reference evidence="2 3" key="1">
    <citation type="journal article" date="2012" name="Stand. Genomic Sci.">
        <title>Complete genome sequence of the sulfur compounds oxidizing chemolithoautotroph Sulfuricurvum kujiense type strain (YK-1(T)).</title>
        <authorList>
            <person name="Han C."/>
            <person name="Kotsyurbenko O."/>
            <person name="Chertkov O."/>
            <person name="Held B."/>
            <person name="Lapidus A."/>
            <person name="Nolan M."/>
            <person name="Lucas S."/>
            <person name="Hammon N."/>
            <person name="Deshpande S."/>
            <person name="Cheng J.F."/>
            <person name="Tapia R."/>
            <person name="Goodwin L.A."/>
            <person name="Pitluck S."/>
            <person name="Liolios K."/>
            <person name="Pagani I."/>
            <person name="Ivanova N."/>
            <person name="Mavromatis K."/>
            <person name="Mikhailova N."/>
            <person name="Pati A."/>
            <person name="Chen A."/>
            <person name="Palaniappan K."/>
            <person name="Land M."/>
            <person name="Hauser L."/>
            <person name="Chang Y.J."/>
            <person name="Jeffries C.D."/>
            <person name="Brambilla E.M."/>
            <person name="Rohde M."/>
            <person name="Spring S."/>
            <person name="Sikorski J."/>
            <person name="Goker M."/>
            <person name="Woyke T."/>
            <person name="Bristow J."/>
            <person name="Eisen J.A."/>
            <person name="Markowitz V."/>
            <person name="Hugenholtz P."/>
            <person name="Kyrpides N.C."/>
            <person name="Klenk H.P."/>
            <person name="Detter J.C."/>
        </authorList>
    </citation>
    <scope>NUCLEOTIDE SEQUENCE [LARGE SCALE GENOMIC DNA]</scope>
    <source>
        <strain evidence="3">ATCC BAA-921 / DSM 16994 / JCM 11577 / YK-1</strain>
    </source>
</reference>
<protein>
    <submittedName>
        <fullName evidence="2">Nucleotidyltransferase family protein</fullName>
    </submittedName>
</protein>
<dbReference type="InterPro" id="IPR043519">
    <property type="entry name" value="NT_sf"/>
</dbReference>
<dbReference type="Gene3D" id="3.30.460.10">
    <property type="entry name" value="Beta Polymerase, domain 2"/>
    <property type="match status" value="1"/>
</dbReference>
<keyword evidence="3" id="KW-1185">Reference proteome</keyword>
<dbReference type="STRING" id="709032.Sulku_1413"/>
<dbReference type="KEGG" id="sku:Sulku_1413"/>
<dbReference type="OrthoDB" id="5334523at2"/>